<keyword evidence="5" id="KW-0812">Transmembrane</keyword>
<name>A0A6J4MID0_9CHLR</name>
<keyword evidence="2" id="KW-0964">Secreted</keyword>
<keyword evidence="3" id="KW-0732">Signal</keyword>
<dbReference type="EMBL" id="CADCTR010002530">
    <property type="protein sequence ID" value="CAA9358456.1"/>
    <property type="molecule type" value="Genomic_DNA"/>
</dbReference>
<evidence type="ECO:0000256" key="2">
    <source>
        <dbReference type="ARBA" id="ARBA00022525"/>
    </source>
</evidence>
<keyword evidence="5" id="KW-0472">Membrane</keyword>
<feature type="transmembrane region" description="Helical" evidence="5">
    <location>
        <begin position="33"/>
        <end position="55"/>
    </location>
</feature>
<comment type="subcellular location">
    <subcellularLocation>
        <location evidence="1">Secreted</location>
    </subcellularLocation>
</comment>
<evidence type="ECO:0000256" key="5">
    <source>
        <dbReference type="SAM" id="Phobius"/>
    </source>
</evidence>
<keyword evidence="5" id="KW-1133">Transmembrane helix</keyword>
<dbReference type="InterPro" id="IPR026457">
    <property type="entry name" value="CSLREA_Nterm"/>
</dbReference>
<organism evidence="7">
    <name type="scientific">uncultured Chloroflexia bacterium</name>
    <dbReference type="NCBI Taxonomy" id="1672391"/>
    <lineage>
        <taxon>Bacteria</taxon>
        <taxon>Bacillati</taxon>
        <taxon>Chloroflexota</taxon>
        <taxon>Chloroflexia</taxon>
        <taxon>environmental samples</taxon>
    </lineage>
</organism>
<evidence type="ECO:0000256" key="4">
    <source>
        <dbReference type="SAM" id="MobiDB-lite"/>
    </source>
</evidence>
<feature type="domain" description="Carbohydrate-binding module family 96" evidence="6">
    <location>
        <begin position="907"/>
        <end position="999"/>
    </location>
</feature>
<reference evidence="7" key="1">
    <citation type="submission" date="2020-02" db="EMBL/GenBank/DDBJ databases">
        <authorList>
            <person name="Meier V. D."/>
        </authorList>
    </citation>
    <scope>NUCLEOTIDE SEQUENCE</scope>
    <source>
        <strain evidence="7">AVDCRST_MAG93</strain>
    </source>
</reference>
<dbReference type="NCBIfam" id="TIGR04214">
    <property type="entry name" value="CSLREA_Nterm"/>
    <property type="match status" value="1"/>
</dbReference>
<feature type="region of interest" description="Disordered" evidence="4">
    <location>
        <begin position="1062"/>
        <end position="1088"/>
    </location>
</feature>
<gene>
    <name evidence="7" type="ORF">AVDCRST_MAG93-7505</name>
</gene>
<sequence length="1088" mass="112150">MVDITIASNVIADGTPRYMRNPMAHPVPLAKALARYVAVFVAMTVALPLTGFVPLPGKVDVSATSPVLVVDAPKRVAVGEPITLTVSTRNAVDVAGYELALRFDTTVAHLRGLHQRQQDLKKLGRDVQTLGSVELPDGVAFGAYSCSAANCAQPKANRLPGGRGTLRLAKVTLVADQPGPLTIRVDRGVVVDVRGENIPVSGALQTLTVDVAGVAQMPRTPRVRLSPAVRERTPAASIPLDLNGDGRVSHADTMEVVLAWTTAREAGIVCGSLPEASRDVTGDGCIDVADVQRVAGSIIPTTTSGTRSQRAARTGGILRPISFGSSRLRTATVSQAVRPTLYVNSTGDDVDAAPGDGVCATAAGACTLRAAIAEANKQSGANLIAFAIPGTGVHTIALASSLPSISDETGPTTIDGYTQAGAQPNTDPLVSNAQIKVEVVGSELVVNPDGKYVEGEALALFDAIRVTSPNNLIRGLAFYRTARSIWMSGTNSYENSVVGNFVGMTAAGQPWYDQIAQLTKRGGENGAKGVVMNYGAHHNHVGGVTAVERNIISGNANDGIHIQAEGSEYNKVLNNLFGLGPNGRTRVRNWGDGLDVNVCASHNQIGGTAAGQRNVISGNSGDGVEISHETCTTQNSVAGNYIGTDVTGSSATSGVHANTGFAVTLEDGASANTIGPNNVMANNTKGGVQMYGYNDVGNRVFENRIGVGLNGTALPNGSGSYGVLIRYHATDALIGPNNIIANNGVGVMVRDNDNDQSTITQNSMYSNSGLGIDLGPSDVNLNNQYVHSGPNERLNFPVLTSASLTAVAGTACVTCTVEVFVADSGAGAYGEGKRYLQKAVVGSDGRFTVSITGVAVGDVVTATATDATGNTSEFSLNLVVSDGSSPPPTATPGPMTETLQPNGVVGKDTRVAKGAATTNYGTSTSLAASGKDSTQPGYFLLAFDLSGVASTNSCVDVTLTLWNATTFAASADYEVYPLIANSDWTETGATWNTKNGTTTWTGGANGGGVQGVDVTSAPAGTFRYGANAPVDSALTATLDCAVIRSRFGGTLNLLVKRTGTSTSLEPSLRSSDSSSTNKPRLVISHIAK</sequence>
<feature type="compositionally biased region" description="Low complexity" evidence="4">
    <location>
        <begin position="1062"/>
        <end position="1076"/>
    </location>
</feature>
<protein>
    <recommendedName>
        <fullName evidence="6">Carbohydrate-binding module family 96 domain-containing protein</fullName>
    </recommendedName>
</protein>
<dbReference type="Pfam" id="PF24517">
    <property type="entry name" value="CBM96"/>
    <property type="match status" value="1"/>
</dbReference>
<dbReference type="NCBIfam" id="NF033679">
    <property type="entry name" value="DNRLRE_dom"/>
    <property type="match status" value="1"/>
</dbReference>
<evidence type="ECO:0000259" key="6">
    <source>
        <dbReference type="Pfam" id="PF24517"/>
    </source>
</evidence>
<dbReference type="InterPro" id="IPR055372">
    <property type="entry name" value="CBM96"/>
</dbReference>
<evidence type="ECO:0000313" key="7">
    <source>
        <dbReference type="EMBL" id="CAA9358456.1"/>
    </source>
</evidence>
<proteinExistence type="predicted"/>
<evidence type="ECO:0000256" key="3">
    <source>
        <dbReference type="ARBA" id="ARBA00022729"/>
    </source>
</evidence>
<dbReference type="GO" id="GO:0005576">
    <property type="term" value="C:extracellular region"/>
    <property type="evidence" value="ECO:0007669"/>
    <property type="project" value="UniProtKB-SubCell"/>
</dbReference>
<accession>A0A6J4MID0</accession>
<dbReference type="AlphaFoldDB" id="A0A6J4MID0"/>
<evidence type="ECO:0000256" key="1">
    <source>
        <dbReference type="ARBA" id="ARBA00004613"/>
    </source>
</evidence>